<name>A0A1Z3HMQ5_9CYAN</name>
<reference evidence="1 2" key="1">
    <citation type="journal article" date="2016" name="Biochim. Biophys. Acta">
        <title>Characterization of red-shifted phycobilisomes isolated from the chlorophyll f-containing cyanobacterium Halomicronema hongdechloris.</title>
        <authorList>
            <person name="Li Y."/>
            <person name="Lin Y."/>
            <person name="Garvey C.J."/>
            <person name="Birch D."/>
            <person name="Corkery R.W."/>
            <person name="Loughlin P.C."/>
            <person name="Scheer H."/>
            <person name="Willows R.D."/>
            <person name="Chen M."/>
        </authorList>
    </citation>
    <scope>NUCLEOTIDE SEQUENCE [LARGE SCALE GENOMIC DNA]</scope>
    <source>
        <strain evidence="1 2">C2206</strain>
    </source>
</reference>
<dbReference type="Proteomes" id="UP000191901">
    <property type="component" value="Chromosome"/>
</dbReference>
<dbReference type="RefSeq" id="WP_187329375.1">
    <property type="nucleotide sequence ID" value="NZ_CP021983.2"/>
</dbReference>
<dbReference type="EMBL" id="CP021983">
    <property type="protein sequence ID" value="ASC71427.1"/>
    <property type="molecule type" value="Genomic_DNA"/>
</dbReference>
<sequence length="54" mass="6190">MTSKQVTPETSLSPTSLAEMYGFQRHQVALYCPILPLVDVPTAVKTRRHLQHRR</sequence>
<evidence type="ECO:0000313" key="1">
    <source>
        <dbReference type="EMBL" id="ASC71427.1"/>
    </source>
</evidence>
<dbReference type="KEGG" id="hhg:XM38_023790"/>
<keyword evidence="2" id="KW-1185">Reference proteome</keyword>
<gene>
    <name evidence="1" type="ORF">XM38_023790</name>
</gene>
<protein>
    <submittedName>
        <fullName evidence="1">Uncharacterized protein</fullName>
    </submittedName>
</protein>
<organism evidence="1 2">
    <name type="scientific">Halomicronema hongdechloris C2206</name>
    <dbReference type="NCBI Taxonomy" id="1641165"/>
    <lineage>
        <taxon>Bacteria</taxon>
        <taxon>Bacillati</taxon>
        <taxon>Cyanobacteriota</taxon>
        <taxon>Cyanophyceae</taxon>
        <taxon>Nodosilineales</taxon>
        <taxon>Nodosilineaceae</taxon>
        <taxon>Halomicronema</taxon>
    </lineage>
</organism>
<accession>A0A1Z3HMQ5</accession>
<proteinExistence type="predicted"/>
<dbReference type="AlphaFoldDB" id="A0A1Z3HMQ5"/>
<evidence type="ECO:0000313" key="2">
    <source>
        <dbReference type="Proteomes" id="UP000191901"/>
    </source>
</evidence>